<dbReference type="Proteomes" id="UP001155241">
    <property type="component" value="Unassembled WGS sequence"/>
</dbReference>
<dbReference type="RefSeq" id="WP_252851787.1">
    <property type="nucleotide sequence ID" value="NZ_JAMXLR010000026.1"/>
</dbReference>
<name>A0A9X2FG92_9BACT</name>
<feature type="signal peptide" evidence="1">
    <location>
        <begin position="1"/>
        <end position="24"/>
    </location>
</feature>
<proteinExistence type="predicted"/>
<accession>A0A9X2FG92</accession>
<feature type="chain" id="PRO_5040860991" evidence="1">
    <location>
        <begin position="25"/>
        <end position="281"/>
    </location>
</feature>
<organism evidence="2 3">
    <name type="scientific">Aeoliella straminimaris</name>
    <dbReference type="NCBI Taxonomy" id="2954799"/>
    <lineage>
        <taxon>Bacteria</taxon>
        <taxon>Pseudomonadati</taxon>
        <taxon>Planctomycetota</taxon>
        <taxon>Planctomycetia</taxon>
        <taxon>Pirellulales</taxon>
        <taxon>Lacipirellulaceae</taxon>
        <taxon>Aeoliella</taxon>
    </lineage>
</organism>
<keyword evidence="3" id="KW-1185">Reference proteome</keyword>
<gene>
    <name evidence="2" type="ORF">NG895_07160</name>
</gene>
<dbReference type="AlphaFoldDB" id="A0A9X2FG92"/>
<comment type="caution">
    <text evidence="2">The sequence shown here is derived from an EMBL/GenBank/DDBJ whole genome shotgun (WGS) entry which is preliminary data.</text>
</comment>
<keyword evidence="1" id="KW-0732">Signal</keyword>
<sequence length="281" mass="29325">MTCFFRLPLTVAFLAAVCSFSTFCEGASILLVTQDATRDADLIAHLESLGHAVTTGSFSELDTTPADIATLNTADLVVVTRNTNSGDYASNAEEVAAWDSLTSPLVLGNGYISRNTRWSWVDTGNIQENYGLDISAPVGTTATHPFLAGALPNEDFLTDPGASPAISGLMKYRPSSSTDIPDGGGVMGDGDTIAVRNNASVPNVYIASWNASEMTGSGNVLGGDRVFYALPEDFSNFQPAGITIFDNIVNSTLGIPEPSSLAILSIVGLAGAVAFRSRLGS</sequence>
<evidence type="ECO:0000256" key="1">
    <source>
        <dbReference type="SAM" id="SignalP"/>
    </source>
</evidence>
<reference evidence="2" key="1">
    <citation type="submission" date="2022-06" db="EMBL/GenBank/DDBJ databases">
        <title>Aeoliella straminimaris, a novel planctomycete from sediments.</title>
        <authorList>
            <person name="Vitorino I.R."/>
            <person name="Lage O.M."/>
        </authorList>
    </citation>
    <scope>NUCLEOTIDE SEQUENCE</scope>
    <source>
        <strain evidence="2">ICT_H6.2</strain>
    </source>
</reference>
<protein>
    <submittedName>
        <fullName evidence="2">PEP-CTERM sorting domain-containing protein</fullName>
    </submittedName>
</protein>
<dbReference type="EMBL" id="JAMXLR010000026">
    <property type="protein sequence ID" value="MCO6043681.1"/>
    <property type="molecule type" value="Genomic_DNA"/>
</dbReference>
<evidence type="ECO:0000313" key="2">
    <source>
        <dbReference type="EMBL" id="MCO6043681.1"/>
    </source>
</evidence>
<evidence type="ECO:0000313" key="3">
    <source>
        <dbReference type="Proteomes" id="UP001155241"/>
    </source>
</evidence>